<dbReference type="Pfam" id="PF14223">
    <property type="entry name" value="Retrotran_gag_2"/>
    <property type="match status" value="1"/>
</dbReference>
<comment type="caution">
    <text evidence="2">The sequence shown here is derived from an EMBL/GenBank/DDBJ whole genome shotgun (WGS) entry which is preliminary data.</text>
</comment>
<dbReference type="AlphaFoldDB" id="A0AAD8WE25"/>
<organism evidence="2 3">
    <name type="scientific">Lolium multiflorum</name>
    <name type="common">Italian ryegrass</name>
    <name type="synonym">Lolium perenne subsp. multiflorum</name>
    <dbReference type="NCBI Taxonomy" id="4521"/>
    <lineage>
        <taxon>Eukaryota</taxon>
        <taxon>Viridiplantae</taxon>
        <taxon>Streptophyta</taxon>
        <taxon>Embryophyta</taxon>
        <taxon>Tracheophyta</taxon>
        <taxon>Spermatophyta</taxon>
        <taxon>Magnoliopsida</taxon>
        <taxon>Liliopsida</taxon>
        <taxon>Poales</taxon>
        <taxon>Poaceae</taxon>
        <taxon>BOP clade</taxon>
        <taxon>Pooideae</taxon>
        <taxon>Poodae</taxon>
        <taxon>Poeae</taxon>
        <taxon>Poeae Chloroplast Group 2 (Poeae type)</taxon>
        <taxon>Loliodinae</taxon>
        <taxon>Loliinae</taxon>
        <taxon>Lolium</taxon>
    </lineage>
</organism>
<proteinExistence type="predicted"/>
<feature type="region of interest" description="Disordered" evidence="1">
    <location>
        <begin position="101"/>
        <end position="136"/>
    </location>
</feature>
<keyword evidence="3" id="KW-1185">Reference proteome</keyword>
<evidence type="ECO:0000313" key="3">
    <source>
        <dbReference type="Proteomes" id="UP001231189"/>
    </source>
</evidence>
<gene>
    <name evidence="2" type="ORF">QYE76_070010</name>
</gene>
<evidence type="ECO:0000313" key="2">
    <source>
        <dbReference type="EMBL" id="KAK1652205.1"/>
    </source>
</evidence>
<name>A0AAD8WE25_LOLMU</name>
<dbReference type="PANTHER" id="PTHR47481:SF31">
    <property type="entry name" value="OS01G0873500 PROTEIN"/>
    <property type="match status" value="1"/>
</dbReference>
<dbReference type="EMBL" id="JAUUTY010000004">
    <property type="protein sequence ID" value="KAK1652205.1"/>
    <property type="molecule type" value="Genomic_DNA"/>
</dbReference>
<reference evidence="2" key="1">
    <citation type="submission" date="2023-07" db="EMBL/GenBank/DDBJ databases">
        <title>A chromosome-level genome assembly of Lolium multiflorum.</title>
        <authorList>
            <person name="Chen Y."/>
            <person name="Copetti D."/>
            <person name="Kolliker R."/>
            <person name="Studer B."/>
        </authorList>
    </citation>
    <scope>NUCLEOTIDE SEQUENCE</scope>
    <source>
        <strain evidence="2">02402/16</strain>
        <tissue evidence="2">Leaf</tissue>
    </source>
</reference>
<sequence>MTESVLDMIMFAATSHEVWETLASAFASTSHVGSSAIRQEMADLKKENKTINAYFHQMTTFVNSLTSIGMPLRDDEFIGTILASNESWPLSSANWRNAALKEAASTSGHGQPVPDGPARKSQPGPGRACTSGGARA</sequence>
<protein>
    <submittedName>
        <fullName evidence="2">Uncharacterized protein</fullName>
    </submittedName>
</protein>
<dbReference type="Proteomes" id="UP001231189">
    <property type="component" value="Unassembled WGS sequence"/>
</dbReference>
<evidence type="ECO:0000256" key="1">
    <source>
        <dbReference type="SAM" id="MobiDB-lite"/>
    </source>
</evidence>
<accession>A0AAD8WE25</accession>
<dbReference type="PANTHER" id="PTHR47481">
    <property type="match status" value="1"/>
</dbReference>